<evidence type="ECO:0000313" key="1">
    <source>
        <dbReference type="EMBL" id="GAJ28182.1"/>
    </source>
</evidence>
<dbReference type="RefSeq" id="WP_042056613.1">
    <property type="nucleotide sequence ID" value="NZ_BAND01000015.1"/>
</dbReference>
<dbReference type="Proteomes" id="UP000019760">
    <property type="component" value="Unassembled WGS sequence"/>
</dbReference>
<dbReference type="EMBL" id="BAND01000015">
    <property type="protein sequence ID" value="GAJ28182.1"/>
    <property type="molecule type" value="Genomic_DNA"/>
</dbReference>
<dbReference type="OrthoDB" id="114122at2"/>
<organism evidence="1 2">
    <name type="scientific">Acidomonas methanolica NBRC 104435</name>
    <dbReference type="NCBI Taxonomy" id="1231351"/>
    <lineage>
        <taxon>Bacteria</taxon>
        <taxon>Pseudomonadati</taxon>
        <taxon>Pseudomonadota</taxon>
        <taxon>Alphaproteobacteria</taxon>
        <taxon>Acetobacterales</taxon>
        <taxon>Acetobacteraceae</taxon>
        <taxon>Acidomonas</taxon>
    </lineage>
</organism>
<keyword evidence="2" id="KW-1185">Reference proteome</keyword>
<evidence type="ECO:0008006" key="3">
    <source>
        <dbReference type="Google" id="ProtNLM"/>
    </source>
</evidence>
<protein>
    <recommendedName>
        <fullName evidence="3">Transcriptional initiation protein Tat</fullName>
    </recommendedName>
</protein>
<dbReference type="Gene3D" id="3.40.1260.10">
    <property type="entry name" value="DsrEFH-like"/>
    <property type="match status" value="1"/>
</dbReference>
<dbReference type="InterPro" id="IPR027396">
    <property type="entry name" value="DsrEFH-like"/>
</dbReference>
<proteinExistence type="predicted"/>
<dbReference type="AlphaFoldDB" id="A0A023D228"/>
<name>A0A023D228_ACIMT</name>
<sequence length="266" mass="28340">MPDPVHPTHDRPTDRRQALLGLAASTAGAAGLLAGAPARADEPRAVATGRLGALMAVLARTPRRRDFKTVPMMLDDPAQWDAQALDAVMAYQGESKQVWDNTQLDGPWMNLMRNALNTQVVSFRHPDFLAVSATHGGAHLALFDQAMWDKYLLSKLAGAKFPVNTLAVAKPGALDAAARGTPKGALGPEGANIPALQARGVVFLACHNAIWEQSARLIKMGVNPDRLSHEAMAAELTNHLVDGVVLTPGIVATIPELQRAGFGYIK</sequence>
<dbReference type="InterPro" id="IPR006311">
    <property type="entry name" value="TAT_signal"/>
</dbReference>
<dbReference type="PROSITE" id="PS51318">
    <property type="entry name" value="TAT"/>
    <property type="match status" value="1"/>
</dbReference>
<reference evidence="2" key="1">
    <citation type="journal article" date="2014" name="FEMS Microbiol. Lett.">
        <title>Draft Genomic DNA Sequence of the Facultatively Methylotrophic Bacterium Acidomonas methanolica type strain MB58.</title>
        <authorList>
            <person name="Higashiura N."/>
            <person name="Hadano H."/>
            <person name="Hirakawa H."/>
            <person name="Matsutani M."/>
            <person name="Takabe S."/>
            <person name="Matsushita K."/>
            <person name="Azuma Y."/>
        </authorList>
    </citation>
    <scope>NUCLEOTIDE SEQUENCE [LARGE SCALE GENOMIC DNA]</scope>
    <source>
        <strain evidence="2">MB58</strain>
    </source>
</reference>
<gene>
    <name evidence="1" type="ORF">Amme_015_049</name>
</gene>
<accession>A0A023D228</accession>
<comment type="caution">
    <text evidence="1">The sequence shown here is derived from an EMBL/GenBank/DDBJ whole genome shotgun (WGS) entry which is preliminary data.</text>
</comment>
<reference evidence="1 2" key="2">
    <citation type="journal article" date="2014" name="FEMS Microbiol. Lett.">
        <title>Draft genomic DNA sequence of the facultatively methylotrophic bacterium Acidomonas methanolica type strain MB58.</title>
        <authorList>
            <person name="Higashiura N."/>
            <person name="Hadano H."/>
            <person name="Hirakawa H."/>
            <person name="Matsutani M."/>
            <person name="Takabe S."/>
            <person name="Matsushita K."/>
            <person name="Azuma Y."/>
        </authorList>
    </citation>
    <scope>NUCLEOTIDE SEQUENCE [LARGE SCALE GENOMIC DNA]</scope>
    <source>
        <strain evidence="1 2">MB58</strain>
    </source>
</reference>
<evidence type="ECO:0000313" key="2">
    <source>
        <dbReference type="Proteomes" id="UP000019760"/>
    </source>
</evidence>